<organism evidence="2 3">
    <name type="scientific">Hymenobacter gummosus</name>
    <dbReference type="NCBI Taxonomy" id="1776032"/>
    <lineage>
        <taxon>Bacteria</taxon>
        <taxon>Pseudomonadati</taxon>
        <taxon>Bacteroidota</taxon>
        <taxon>Cytophagia</taxon>
        <taxon>Cytophagales</taxon>
        <taxon>Hymenobacteraceae</taxon>
        <taxon>Hymenobacter</taxon>
    </lineage>
</organism>
<comment type="caution">
    <text evidence="2">The sequence shown here is derived from an EMBL/GenBank/DDBJ whole genome shotgun (WGS) entry which is preliminary data.</text>
</comment>
<proteinExistence type="predicted"/>
<sequence length="329" mass="34380">MNRKEFLSKSFGFLGMALVGPSLLGGSDAAACTVASTETAGPFPTINPANLVRTNIIGTRTGVPFTINITVKNVLGNCAAVAGLLVDIWHCDKDGNYSQYGGTQMQQANYTTQDFLRGRQITNSSGQVTFTSIFPGWYTGRATHIHVHIYTAAGTSLLISQIAFPEGAGSAVATVNAATASGYTKGMNGYTYNAQDNVFSDGTATEMSTIVGSVAAGYVLNWDAYVSSAALATKSAAAISQFQIRQNFPNPCAGLTKIPVVLRTPSQVQVTVVSLTGQQVLRQLAGTLSAGEQIIDLDVSGLAAGAYVCHVQVSNLGGTFTQSQLLRKG</sequence>
<accession>A0A3S0K593</accession>
<dbReference type="SUPFAM" id="SSF49482">
    <property type="entry name" value="Aromatic compound dioxygenase"/>
    <property type="match status" value="1"/>
</dbReference>
<dbReference type="InterPro" id="IPR026444">
    <property type="entry name" value="Secre_tail"/>
</dbReference>
<dbReference type="InterPro" id="IPR000627">
    <property type="entry name" value="Intradiol_dOase_C"/>
</dbReference>
<evidence type="ECO:0000313" key="3">
    <source>
        <dbReference type="Proteomes" id="UP000282184"/>
    </source>
</evidence>
<dbReference type="AlphaFoldDB" id="A0A3S0K593"/>
<protein>
    <submittedName>
        <fullName evidence="2">T9SS type A sorting domain-containing protein</fullName>
    </submittedName>
</protein>
<dbReference type="GO" id="GO:0008199">
    <property type="term" value="F:ferric iron binding"/>
    <property type="evidence" value="ECO:0007669"/>
    <property type="project" value="InterPro"/>
</dbReference>
<dbReference type="Gene3D" id="2.60.130.10">
    <property type="entry name" value="Aromatic compound dioxygenase"/>
    <property type="match status" value="1"/>
</dbReference>
<name>A0A3S0K593_9BACT</name>
<dbReference type="PANTHER" id="PTHR34315">
    <property type="match status" value="1"/>
</dbReference>
<dbReference type="RefSeq" id="WP_126693475.1">
    <property type="nucleotide sequence ID" value="NZ_RXOF01000006.1"/>
</dbReference>
<dbReference type="PANTHER" id="PTHR34315:SF1">
    <property type="entry name" value="INTRADIOL RING-CLEAVAGE DIOXYGENASES DOMAIN-CONTAINING PROTEIN-RELATED"/>
    <property type="match status" value="1"/>
</dbReference>
<dbReference type="Pfam" id="PF00775">
    <property type="entry name" value="Dioxygenase_C"/>
    <property type="match status" value="1"/>
</dbReference>
<dbReference type="GO" id="GO:0016702">
    <property type="term" value="F:oxidoreductase activity, acting on single donors with incorporation of molecular oxygen, incorporation of two atoms of oxygen"/>
    <property type="evidence" value="ECO:0007669"/>
    <property type="project" value="InterPro"/>
</dbReference>
<evidence type="ECO:0000313" key="2">
    <source>
        <dbReference type="EMBL" id="RTQ49616.1"/>
    </source>
</evidence>
<reference evidence="2 3" key="1">
    <citation type="submission" date="2018-12" db="EMBL/GenBank/DDBJ databases">
        <title>Hymenobacter gummosus sp. nov., isolated from a spring.</title>
        <authorList>
            <person name="Nie L."/>
        </authorList>
    </citation>
    <scope>NUCLEOTIDE SEQUENCE [LARGE SCALE GENOMIC DNA]</scope>
    <source>
        <strain evidence="2 3">KCTC 52166</strain>
    </source>
</reference>
<evidence type="ECO:0000259" key="1">
    <source>
        <dbReference type="Pfam" id="PF00775"/>
    </source>
</evidence>
<keyword evidence="3" id="KW-1185">Reference proteome</keyword>
<feature type="domain" description="Intradiol ring-cleavage dioxygenases" evidence="1">
    <location>
        <begin position="51"/>
        <end position="164"/>
    </location>
</feature>
<dbReference type="OrthoDB" id="9800887at2"/>
<dbReference type="InterPro" id="IPR015889">
    <property type="entry name" value="Intradiol_dOase_core"/>
</dbReference>
<gene>
    <name evidence="2" type="ORF">EJV47_12425</name>
</gene>
<dbReference type="Proteomes" id="UP000282184">
    <property type="component" value="Unassembled WGS sequence"/>
</dbReference>
<dbReference type="EMBL" id="RXOF01000006">
    <property type="protein sequence ID" value="RTQ49616.1"/>
    <property type="molecule type" value="Genomic_DNA"/>
</dbReference>
<dbReference type="NCBIfam" id="TIGR04183">
    <property type="entry name" value="Por_Secre_tail"/>
    <property type="match status" value="1"/>
</dbReference>